<dbReference type="Gene3D" id="1.20.1250.20">
    <property type="entry name" value="MFS general substrate transporter like domains"/>
    <property type="match status" value="1"/>
</dbReference>
<evidence type="ECO:0000256" key="4">
    <source>
        <dbReference type="ARBA" id="ARBA00022989"/>
    </source>
</evidence>
<organism evidence="7 8">
    <name type="scientific">Luteipulveratus flavus</name>
    <dbReference type="NCBI Taxonomy" id="3031728"/>
    <lineage>
        <taxon>Bacteria</taxon>
        <taxon>Bacillati</taxon>
        <taxon>Actinomycetota</taxon>
        <taxon>Actinomycetes</taxon>
        <taxon>Micrococcales</taxon>
        <taxon>Dermacoccaceae</taxon>
        <taxon>Luteipulveratus</taxon>
    </lineage>
</organism>
<feature type="transmembrane region" description="Helical" evidence="6">
    <location>
        <begin position="291"/>
        <end position="310"/>
    </location>
</feature>
<dbReference type="CDD" id="cd06173">
    <property type="entry name" value="MFS_MefA_like"/>
    <property type="match status" value="1"/>
</dbReference>
<keyword evidence="3 6" id="KW-0812">Transmembrane</keyword>
<dbReference type="SUPFAM" id="SSF103473">
    <property type="entry name" value="MFS general substrate transporter"/>
    <property type="match status" value="1"/>
</dbReference>
<dbReference type="InterPro" id="IPR011701">
    <property type="entry name" value="MFS"/>
</dbReference>
<feature type="transmembrane region" description="Helical" evidence="6">
    <location>
        <begin position="106"/>
        <end position="123"/>
    </location>
</feature>
<feature type="transmembrane region" description="Helical" evidence="6">
    <location>
        <begin position="379"/>
        <end position="401"/>
    </location>
</feature>
<evidence type="ECO:0000313" key="8">
    <source>
        <dbReference type="Proteomes" id="UP001528912"/>
    </source>
</evidence>
<keyword evidence="4 6" id="KW-1133">Transmembrane helix</keyword>
<name>A0ABT6C972_9MICO</name>
<comment type="caution">
    <text evidence="7">The sequence shown here is derived from an EMBL/GenBank/DDBJ whole genome shotgun (WGS) entry which is preliminary data.</text>
</comment>
<protein>
    <submittedName>
        <fullName evidence="7">MFS transporter</fullName>
    </submittedName>
</protein>
<dbReference type="EMBL" id="JAROAV010000028">
    <property type="protein sequence ID" value="MDF8264594.1"/>
    <property type="molecule type" value="Genomic_DNA"/>
</dbReference>
<proteinExistence type="predicted"/>
<evidence type="ECO:0000256" key="3">
    <source>
        <dbReference type="ARBA" id="ARBA00022692"/>
    </source>
</evidence>
<dbReference type="RefSeq" id="WP_275237552.1">
    <property type="nucleotide sequence ID" value="NZ_JARFJC010000017.1"/>
</dbReference>
<feature type="transmembrane region" description="Helical" evidence="6">
    <location>
        <begin position="80"/>
        <end position="100"/>
    </location>
</feature>
<dbReference type="InterPro" id="IPR036259">
    <property type="entry name" value="MFS_trans_sf"/>
</dbReference>
<keyword evidence="2" id="KW-1003">Cell membrane</keyword>
<feature type="transmembrane region" description="Helical" evidence="6">
    <location>
        <begin position="227"/>
        <end position="250"/>
    </location>
</feature>
<dbReference type="PANTHER" id="PTHR23513">
    <property type="entry name" value="INTEGRAL MEMBRANE EFFLUX PROTEIN-RELATED"/>
    <property type="match status" value="1"/>
</dbReference>
<dbReference type="PANTHER" id="PTHR23513:SF6">
    <property type="entry name" value="MAJOR FACILITATOR SUPERFAMILY ASSOCIATED DOMAIN-CONTAINING PROTEIN"/>
    <property type="match status" value="1"/>
</dbReference>
<comment type="subcellular location">
    <subcellularLocation>
        <location evidence="1">Cell membrane</location>
        <topology evidence="1">Multi-pass membrane protein</topology>
    </subcellularLocation>
</comment>
<dbReference type="Pfam" id="PF07690">
    <property type="entry name" value="MFS_1"/>
    <property type="match status" value="1"/>
</dbReference>
<sequence length="423" mass="44003">MSDREGRLWRDRRFVTYWAGQAVSELGDRVSELAVPLIAVTMLHAGAIEVGVLTAAVWAPNLLSLLTGAWVDQRARKQRLLVASDLVQALAVITVPLAYWTGVLTLGQLVVVALVAGAGRTIYQTAYPSFFVALVRRDQYLQANSLLSTTRSGSFIVGPAVGGVLIQVLTAPVAMVVDAVSFLASATLIRQVRVDELSATSDAGEGGLWRRARDGMRYLWSHPYMSASLRCCTTLNFFSFVVSALTILYASRVLGLSAGVIGLAFGVGSFGGLAGAVLAPRVGRLLGVGRTVALGCVLFSAPFAAVPLAAGPTWSRAAVLAAVEAVSGVGVMLFDVNLNAVQTAVTADEMRSRVSGAFSTVNYGIRPLGALVGGVAGDLVGVGPTMVAAAVGGSLSLLWLVRSPIFGTASIEDLSPTAVPSAR</sequence>
<evidence type="ECO:0000256" key="2">
    <source>
        <dbReference type="ARBA" id="ARBA00022475"/>
    </source>
</evidence>
<evidence type="ECO:0000256" key="1">
    <source>
        <dbReference type="ARBA" id="ARBA00004651"/>
    </source>
</evidence>
<dbReference type="Proteomes" id="UP001528912">
    <property type="component" value="Unassembled WGS sequence"/>
</dbReference>
<keyword evidence="5 6" id="KW-0472">Membrane</keyword>
<keyword evidence="8" id="KW-1185">Reference proteome</keyword>
<gene>
    <name evidence="7" type="ORF">P4R38_10100</name>
</gene>
<evidence type="ECO:0000313" key="7">
    <source>
        <dbReference type="EMBL" id="MDF8264594.1"/>
    </source>
</evidence>
<accession>A0ABT6C972</accession>
<reference evidence="7 8" key="1">
    <citation type="submission" date="2023-03" db="EMBL/GenBank/DDBJ databases">
        <title>YIM 133296 draft genome.</title>
        <authorList>
            <person name="Xiong L."/>
        </authorList>
    </citation>
    <scope>NUCLEOTIDE SEQUENCE [LARGE SCALE GENOMIC DNA]</scope>
    <source>
        <strain evidence="7 8">YIM 133296</strain>
    </source>
</reference>
<feature type="transmembrane region" description="Helical" evidence="6">
    <location>
        <begin position="256"/>
        <end position="279"/>
    </location>
</feature>
<evidence type="ECO:0000256" key="5">
    <source>
        <dbReference type="ARBA" id="ARBA00023136"/>
    </source>
</evidence>
<evidence type="ECO:0000256" key="6">
    <source>
        <dbReference type="SAM" id="Phobius"/>
    </source>
</evidence>